<name>A0ABT9NH52_9ACTO</name>
<dbReference type="Proteomes" id="UP001243212">
    <property type="component" value="Unassembled WGS sequence"/>
</dbReference>
<dbReference type="PANTHER" id="PTHR43805:SF1">
    <property type="entry name" value="GP-PDE DOMAIN-CONTAINING PROTEIN"/>
    <property type="match status" value="1"/>
</dbReference>
<dbReference type="PANTHER" id="PTHR43805">
    <property type="entry name" value="GLYCEROPHOSPHORYL DIESTER PHOSPHODIESTERASE"/>
    <property type="match status" value="1"/>
</dbReference>
<comment type="caution">
    <text evidence="2">The sequence shown here is derived from an EMBL/GenBank/DDBJ whole genome shotgun (WGS) entry which is preliminary data.</text>
</comment>
<keyword evidence="2" id="KW-0378">Hydrolase</keyword>
<dbReference type="PROSITE" id="PS51704">
    <property type="entry name" value="GP_PDE"/>
    <property type="match status" value="1"/>
</dbReference>
<protein>
    <submittedName>
        <fullName evidence="2">Glycerophosphoryl diester phosphodiesterase</fullName>
        <ecNumber evidence="2">3.1.4.46</ecNumber>
    </submittedName>
</protein>
<reference evidence="2 3" key="1">
    <citation type="submission" date="2023-07" db="EMBL/GenBank/DDBJ databases">
        <title>Sequencing the genomes of 1000 actinobacteria strains.</title>
        <authorList>
            <person name="Klenk H.-P."/>
        </authorList>
    </citation>
    <scope>NUCLEOTIDE SEQUENCE [LARGE SCALE GENOMIC DNA]</scope>
    <source>
        <strain evidence="2 3">DSM 17163</strain>
    </source>
</reference>
<dbReference type="InterPro" id="IPR017946">
    <property type="entry name" value="PLC-like_Pdiesterase_TIM-brl"/>
</dbReference>
<accession>A0ABT9NH52</accession>
<dbReference type="Gene3D" id="3.20.20.190">
    <property type="entry name" value="Phosphatidylinositol (PI) phosphodiesterase"/>
    <property type="match status" value="1"/>
</dbReference>
<dbReference type="CDD" id="cd08561">
    <property type="entry name" value="GDPD_cytoplasmic_ScUgpQ2_like"/>
    <property type="match status" value="1"/>
</dbReference>
<evidence type="ECO:0000313" key="2">
    <source>
        <dbReference type="EMBL" id="MDP9806736.1"/>
    </source>
</evidence>
<organism evidence="2 3">
    <name type="scientific">Trueperella bonasi</name>
    <dbReference type="NCBI Taxonomy" id="312286"/>
    <lineage>
        <taxon>Bacteria</taxon>
        <taxon>Bacillati</taxon>
        <taxon>Actinomycetota</taxon>
        <taxon>Actinomycetes</taxon>
        <taxon>Actinomycetales</taxon>
        <taxon>Actinomycetaceae</taxon>
        <taxon>Trueperella</taxon>
    </lineage>
</organism>
<gene>
    <name evidence="2" type="ORF">J2S70_001318</name>
</gene>
<evidence type="ECO:0000259" key="1">
    <source>
        <dbReference type="PROSITE" id="PS51704"/>
    </source>
</evidence>
<proteinExistence type="predicted"/>
<dbReference type="RefSeq" id="WP_307682944.1">
    <property type="nucleotide sequence ID" value="NZ_JAUSQX010000001.1"/>
</dbReference>
<dbReference type="EMBL" id="JAUSQX010000001">
    <property type="protein sequence ID" value="MDP9806736.1"/>
    <property type="molecule type" value="Genomic_DNA"/>
</dbReference>
<dbReference type="InterPro" id="IPR030395">
    <property type="entry name" value="GP_PDE_dom"/>
</dbReference>
<dbReference type="GO" id="GO:0008889">
    <property type="term" value="F:glycerophosphodiester phosphodiesterase activity"/>
    <property type="evidence" value="ECO:0007669"/>
    <property type="project" value="UniProtKB-EC"/>
</dbReference>
<feature type="domain" description="GP-PDE" evidence="1">
    <location>
        <begin position="13"/>
        <end position="255"/>
    </location>
</feature>
<dbReference type="Pfam" id="PF03009">
    <property type="entry name" value="GDPD"/>
    <property type="match status" value="1"/>
</dbReference>
<dbReference type="EC" id="3.1.4.46" evidence="2"/>
<sequence>MAGVRLWKIGDRPVVLAHRGGGNEVPENSIEAFRTMRDRGFNYIETDCHATADGIAVVFHDPILDRVTDASGRISDWAWDDLRHVKDHSENRIVRLDELLEEFPEIVFNLDAKHNRAVKPMIETIRRADAIDRVSLASFSEARLVYMRRKLPGVRSSLGTSAIARLVIAAKAPKGVRTAMIRGLPGPKRGVEAVQVPEAFKTIHVVDEAFIALAHSRGLAVHVWTVNERDDMEKLLDLGIDGLITDEPTLAREVIDQRFGNGAN</sequence>
<dbReference type="SUPFAM" id="SSF51695">
    <property type="entry name" value="PLC-like phosphodiesterases"/>
    <property type="match status" value="1"/>
</dbReference>
<keyword evidence="3" id="KW-1185">Reference proteome</keyword>
<evidence type="ECO:0000313" key="3">
    <source>
        <dbReference type="Proteomes" id="UP001243212"/>
    </source>
</evidence>